<organism evidence="1">
    <name type="scientific">marine sediment metagenome</name>
    <dbReference type="NCBI Taxonomy" id="412755"/>
    <lineage>
        <taxon>unclassified sequences</taxon>
        <taxon>metagenomes</taxon>
        <taxon>ecological metagenomes</taxon>
    </lineage>
</organism>
<feature type="non-terminal residue" evidence="1">
    <location>
        <position position="52"/>
    </location>
</feature>
<dbReference type="EMBL" id="BART01005897">
    <property type="protein sequence ID" value="GAG54936.1"/>
    <property type="molecule type" value="Genomic_DNA"/>
</dbReference>
<protein>
    <submittedName>
        <fullName evidence="1">Uncharacterized protein</fullName>
    </submittedName>
</protein>
<reference evidence="1" key="1">
    <citation type="journal article" date="2014" name="Front. Microbiol.">
        <title>High frequency of phylogenetically diverse reductive dehalogenase-homologous genes in deep subseafloor sedimentary metagenomes.</title>
        <authorList>
            <person name="Kawai M."/>
            <person name="Futagami T."/>
            <person name="Toyoda A."/>
            <person name="Takaki Y."/>
            <person name="Nishi S."/>
            <person name="Hori S."/>
            <person name="Arai W."/>
            <person name="Tsubouchi T."/>
            <person name="Morono Y."/>
            <person name="Uchiyama I."/>
            <person name="Ito T."/>
            <person name="Fujiyama A."/>
            <person name="Inagaki F."/>
            <person name="Takami H."/>
        </authorList>
    </citation>
    <scope>NUCLEOTIDE SEQUENCE</scope>
    <source>
        <strain evidence="1">Expedition CK06-06</strain>
    </source>
</reference>
<gene>
    <name evidence="1" type="ORF">S01H4_13375</name>
</gene>
<comment type="caution">
    <text evidence="1">The sequence shown here is derived from an EMBL/GenBank/DDBJ whole genome shotgun (WGS) entry which is preliminary data.</text>
</comment>
<accession>X1A3Y3</accession>
<sequence length="52" mass="5921">MPIKPSDIEKATIYTYWDSEGGFTCPLCSSSLRHEFNNGGRISLRMDLILQK</sequence>
<name>X1A3Y3_9ZZZZ</name>
<proteinExistence type="predicted"/>
<dbReference type="AlphaFoldDB" id="X1A3Y3"/>
<evidence type="ECO:0000313" key="1">
    <source>
        <dbReference type="EMBL" id="GAG54936.1"/>
    </source>
</evidence>